<dbReference type="Gene3D" id="3.40.50.150">
    <property type="entry name" value="Vaccinia Virus protein VP39"/>
    <property type="match status" value="1"/>
</dbReference>
<dbReference type="RefSeq" id="WP_016919816.1">
    <property type="nucleotide sequence ID" value="NZ_CP044331.1"/>
</dbReference>
<keyword evidence="2" id="KW-0489">Methyltransferase</keyword>
<evidence type="ECO:0000259" key="1">
    <source>
        <dbReference type="Pfam" id="PF08241"/>
    </source>
</evidence>
<dbReference type="GO" id="GO:0032259">
    <property type="term" value="P:methylation"/>
    <property type="evidence" value="ECO:0007669"/>
    <property type="project" value="UniProtKB-KW"/>
</dbReference>
<sequence>MDRQKELLKHIGKEARGIEIGPYFSPLAPKREGYNCLSLDVFDTETLKRRAATDPSLPPEKVELIEPVDLVGSAVTIDRLCRAKGFDGDFDYVVSSHNFEHLPNPIAFLQACGRVLRRGGYLSMALPDKRACFDFFRSRTSLSAWIEAFFDGRERPTHAQIFDQNGLIASAEMCGRTAITFFLDEDVDRISVTPALQEAFAAWKQKRETQDASYYDVHCWVFTPSSFRLLLSDLYFLGLSPFAVEEVSETTVSEFYAHLRLAGYKTFSGEEAEAYHAARERMLRDVLCDEARAAGREIALFEHMRARYRRIGWNAPIVMARALKILLRTRKPALLRQYLAICDSVFFDADFYRQNYGVSDAATHYLLAGARLGFDPGPFFSTRQYLERNPDVAERGVNPLAHYELSGRPEGRQPALR</sequence>
<keyword evidence="3" id="KW-1185">Reference proteome</keyword>
<dbReference type="Proteomes" id="UP000422569">
    <property type="component" value="Chromosome"/>
</dbReference>
<feature type="domain" description="Methyltransferase type 11" evidence="1">
    <location>
        <begin position="87"/>
        <end position="123"/>
    </location>
</feature>
<dbReference type="Pfam" id="PF08241">
    <property type="entry name" value="Methyltransf_11"/>
    <property type="match status" value="1"/>
</dbReference>
<dbReference type="InterPro" id="IPR013216">
    <property type="entry name" value="Methyltransf_11"/>
</dbReference>
<dbReference type="KEGG" id="mpar:F7D14_02675"/>
<evidence type="ECO:0000313" key="3">
    <source>
        <dbReference type="Proteomes" id="UP000422569"/>
    </source>
</evidence>
<keyword evidence="2" id="KW-0808">Transferase</keyword>
<dbReference type="GO" id="GO:0008757">
    <property type="term" value="F:S-adenosylmethionine-dependent methyltransferase activity"/>
    <property type="evidence" value="ECO:0007669"/>
    <property type="project" value="InterPro"/>
</dbReference>
<gene>
    <name evidence="2" type="ORF">F7D14_02675</name>
</gene>
<dbReference type="AlphaFoldDB" id="A0A6B8M0W8"/>
<protein>
    <submittedName>
        <fullName evidence="2">Methyltransferase domain-containing protein</fullName>
    </submittedName>
</protein>
<proteinExistence type="predicted"/>
<reference evidence="2 3" key="1">
    <citation type="submission" date="2019-09" db="EMBL/GenBank/DDBJ databases">
        <title>Isolation and complete genome sequencing of Methylocystis species.</title>
        <authorList>
            <person name="Rumah B.L."/>
            <person name="Stead C.E."/>
            <person name="Stevens B.C."/>
            <person name="Minton N.P."/>
            <person name="Grosse-Honebrink A."/>
            <person name="Zhang Y."/>
        </authorList>
    </citation>
    <scope>NUCLEOTIDE SEQUENCE [LARGE SCALE GENOMIC DNA]</scope>
    <source>
        <strain evidence="2 3">BRCS2</strain>
    </source>
</reference>
<dbReference type="EMBL" id="CP044331">
    <property type="protein sequence ID" value="QGM96491.1"/>
    <property type="molecule type" value="Genomic_DNA"/>
</dbReference>
<accession>A0A6B8M0W8</accession>
<dbReference type="InterPro" id="IPR029063">
    <property type="entry name" value="SAM-dependent_MTases_sf"/>
</dbReference>
<organism evidence="2 3">
    <name type="scientific">Methylocystis parvus</name>
    <dbReference type="NCBI Taxonomy" id="134"/>
    <lineage>
        <taxon>Bacteria</taxon>
        <taxon>Pseudomonadati</taxon>
        <taxon>Pseudomonadota</taxon>
        <taxon>Alphaproteobacteria</taxon>
        <taxon>Hyphomicrobiales</taxon>
        <taxon>Methylocystaceae</taxon>
        <taxon>Methylocystis</taxon>
    </lineage>
</organism>
<evidence type="ECO:0000313" key="2">
    <source>
        <dbReference type="EMBL" id="QGM96491.1"/>
    </source>
</evidence>
<dbReference type="SUPFAM" id="SSF53335">
    <property type="entry name" value="S-adenosyl-L-methionine-dependent methyltransferases"/>
    <property type="match status" value="1"/>
</dbReference>
<name>A0A6B8M0W8_9HYPH</name>